<name>I7Z9L9_9GAMM</name>
<evidence type="ECO:0000313" key="2">
    <source>
        <dbReference type="EMBL" id="EIT68504.1"/>
    </source>
</evidence>
<comment type="caution">
    <text evidence="2">The sequence shown here is derived from an EMBL/GenBank/DDBJ whole genome shotgun (WGS) entry which is preliminary data.</text>
</comment>
<protein>
    <submittedName>
        <fullName evidence="2">Uncharacterized protein</fullName>
    </submittedName>
</protein>
<keyword evidence="3" id="KW-1185">Reference proteome</keyword>
<accession>I7Z9L9</accession>
<dbReference type="EMBL" id="AKGD01000003">
    <property type="protein sequence ID" value="EIT68504.1"/>
    <property type="molecule type" value="Genomic_DNA"/>
</dbReference>
<evidence type="ECO:0000313" key="3">
    <source>
        <dbReference type="Proteomes" id="UP000003704"/>
    </source>
</evidence>
<reference evidence="2 3" key="1">
    <citation type="journal article" date="2012" name="J. Bacteriol.">
        <title>Genome Sequence of n-Alkane-Degrading Hydrocarboniphaga effusa Strain AP103T (ATCC BAA-332T).</title>
        <authorList>
            <person name="Chang H.K."/>
            <person name="Zylstra G.J."/>
            <person name="Chae J.C."/>
        </authorList>
    </citation>
    <scope>NUCLEOTIDE SEQUENCE [LARGE SCALE GENOMIC DNA]</scope>
    <source>
        <strain evidence="2 3">AP103</strain>
    </source>
</reference>
<dbReference type="Proteomes" id="UP000003704">
    <property type="component" value="Unassembled WGS sequence"/>
</dbReference>
<sequence length="88" mass="9266">MNRYGTPAQPGLRSLVPSPACGRGWSEGPGEGKLGQRARFSDGPSLPACGGTLSRTRERGTSAEIAKHDHHSAVPSPTSVREEMQIAL</sequence>
<dbReference type="STRING" id="1172194.WQQ_36990"/>
<gene>
    <name evidence="2" type="ORF">WQQ_36990</name>
</gene>
<feature type="region of interest" description="Disordered" evidence="1">
    <location>
        <begin position="1"/>
        <end position="88"/>
    </location>
</feature>
<proteinExistence type="predicted"/>
<evidence type="ECO:0000256" key="1">
    <source>
        <dbReference type="SAM" id="MobiDB-lite"/>
    </source>
</evidence>
<organism evidence="2 3">
    <name type="scientific">Hydrocarboniphaga effusa AP103</name>
    <dbReference type="NCBI Taxonomy" id="1172194"/>
    <lineage>
        <taxon>Bacteria</taxon>
        <taxon>Pseudomonadati</taxon>
        <taxon>Pseudomonadota</taxon>
        <taxon>Gammaproteobacteria</taxon>
        <taxon>Nevskiales</taxon>
        <taxon>Nevskiaceae</taxon>
        <taxon>Hydrocarboniphaga</taxon>
    </lineage>
</organism>
<feature type="compositionally biased region" description="Basic and acidic residues" evidence="1">
    <location>
        <begin position="55"/>
        <end position="67"/>
    </location>
</feature>
<dbReference type="AlphaFoldDB" id="I7Z9L9"/>